<gene>
    <name evidence="5" type="ORF">QYE76_016297</name>
</gene>
<evidence type="ECO:0000256" key="1">
    <source>
        <dbReference type="ARBA" id="ARBA00004906"/>
    </source>
</evidence>
<dbReference type="PROSITE" id="PS50097">
    <property type="entry name" value="BTB"/>
    <property type="match status" value="1"/>
</dbReference>
<dbReference type="Gene3D" id="3.30.710.10">
    <property type="entry name" value="Potassium Channel Kv1.1, Chain A"/>
    <property type="match status" value="1"/>
</dbReference>
<sequence>MSFAGVSLIRDGKLWPSAPAISDAGSASGYHLLVVEGYSHANAEVPKGGCITSHRFRVGGYLWYLTYYPNGILGIANLIHGGLALDQHVAEPVKAQFKFSFINQADEQEPSRIRAGHVYEFPSNDWQLSNLLRMKNSQHLKDGSFTIRCDVVVVGDADAKAASGYASVGVSVASPFVTVPPPDMQRHFTDFFMAKEGTDVTFKVSGETFAAHRCILAARSKVFKAELLGPMKEGTATNGTILVEDMEAQVFSAMLAFIYSDSEPEDDGAVIWQHLLVAADRYDLQRLKLMCEDKLCGFIDVNTAAAILALAERHHSDGLKKACYDFMGAPGMLKAVAATDGFDHLVGSCPSVIKELIAMVAP</sequence>
<dbReference type="Proteomes" id="UP001231189">
    <property type="component" value="Unassembled WGS sequence"/>
</dbReference>
<dbReference type="Gene3D" id="1.25.40.420">
    <property type="match status" value="1"/>
</dbReference>
<dbReference type="EMBL" id="JAUUTY010000001">
    <property type="protein sequence ID" value="KAK1699600.1"/>
    <property type="molecule type" value="Genomic_DNA"/>
</dbReference>
<comment type="pathway">
    <text evidence="1">Protein modification; protein ubiquitination.</text>
</comment>
<dbReference type="InterPro" id="IPR011333">
    <property type="entry name" value="SKP1/BTB/POZ_sf"/>
</dbReference>
<dbReference type="InterPro" id="IPR045005">
    <property type="entry name" value="BPM1-6"/>
</dbReference>
<dbReference type="PROSITE" id="PS50144">
    <property type="entry name" value="MATH"/>
    <property type="match status" value="1"/>
</dbReference>
<dbReference type="GO" id="GO:0016567">
    <property type="term" value="P:protein ubiquitination"/>
    <property type="evidence" value="ECO:0007669"/>
    <property type="project" value="InterPro"/>
</dbReference>
<evidence type="ECO:0000313" key="5">
    <source>
        <dbReference type="EMBL" id="KAK1699600.1"/>
    </source>
</evidence>
<feature type="domain" description="BTB" evidence="3">
    <location>
        <begin position="198"/>
        <end position="267"/>
    </location>
</feature>
<comment type="caution">
    <text evidence="5">The sequence shown here is derived from an EMBL/GenBank/DDBJ whole genome shotgun (WGS) entry which is preliminary data.</text>
</comment>
<dbReference type="AlphaFoldDB" id="A0AAD8U8H9"/>
<feature type="domain" description="MATH" evidence="4">
    <location>
        <begin position="28"/>
        <end position="151"/>
    </location>
</feature>
<protein>
    <submittedName>
        <fullName evidence="5">Uncharacterized protein</fullName>
    </submittedName>
</protein>
<comment type="similarity">
    <text evidence="2">Belongs to the Tdpoz family.</text>
</comment>
<dbReference type="Pfam" id="PF24570">
    <property type="entry name" value="BACK_BPM_SPOP"/>
    <property type="match status" value="1"/>
</dbReference>
<name>A0AAD8U8H9_LOLMU</name>
<dbReference type="InterPro" id="IPR000210">
    <property type="entry name" value="BTB/POZ_dom"/>
</dbReference>
<dbReference type="InterPro" id="IPR002083">
    <property type="entry name" value="MATH/TRAF_dom"/>
</dbReference>
<dbReference type="SUPFAM" id="SSF49599">
    <property type="entry name" value="TRAF domain-like"/>
    <property type="match status" value="1"/>
</dbReference>
<evidence type="ECO:0000313" key="6">
    <source>
        <dbReference type="Proteomes" id="UP001231189"/>
    </source>
</evidence>
<proteinExistence type="inferred from homology"/>
<accession>A0AAD8U8H9</accession>
<dbReference type="CDD" id="cd00121">
    <property type="entry name" value="MATH"/>
    <property type="match status" value="1"/>
</dbReference>
<dbReference type="Pfam" id="PF22486">
    <property type="entry name" value="MATH_2"/>
    <property type="match status" value="1"/>
</dbReference>
<dbReference type="InterPro" id="IPR056423">
    <property type="entry name" value="BACK_BPM_SPOP"/>
</dbReference>
<dbReference type="PANTHER" id="PTHR26379">
    <property type="entry name" value="BTB/POZ AND MATH DOMAIN-CONTAINING PROTEIN 1"/>
    <property type="match status" value="1"/>
</dbReference>
<dbReference type="Pfam" id="PF00651">
    <property type="entry name" value="BTB"/>
    <property type="match status" value="1"/>
</dbReference>
<dbReference type="SUPFAM" id="SSF54695">
    <property type="entry name" value="POZ domain"/>
    <property type="match status" value="1"/>
</dbReference>
<dbReference type="SMART" id="SM00225">
    <property type="entry name" value="BTB"/>
    <property type="match status" value="1"/>
</dbReference>
<dbReference type="PANTHER" id="PTHR26379:SF522">
    <property type="entry name" value="(BREAD WHEAT) HYPOTHETICAL PROTEIN"/>
    <property type="match status" value="1"/>
</dbReference>
<dbReference type="Gene3D" id="2.60.210.10">
    <property type="entry name" value="Apoptosis, Tumor Necrosis Factor Receptor Associated Protein 2, Chain A"/>
    <property type="match status" value="1"/>
</dbReference>
<evidence type="ECO:0000259" key="4">
    <source>
        <dbReference type="PROSITE" id="PS50144"/>
    </source>
</evidence>
<organism evidence="5 6">
    <name type="scientific">Lolium multiflorum</name>
    <name type="common">Italian ryegrass</name>
    <name type="synonym">Lolium perenne subsp. multiflorum</name>
    <dbReference type="NCBI Taxonomy" id="4521"/>
    <lineage>
        <taxon>Eukaryota</taxon>
        <taxon>Viridiplantae</taxon>
        <taxon>Streptophyta</taxon>
        <taxon>Embryophyta</taxon>
        <taxon>Tracheophyta</taxon>
        <taxon>Spermatophyta</taxon>
        <taxon>Magnoliopsida</taxon>
        <taxon>Liliopsida</taxon>
        <taxon>Poales</taxon>
        <taxon>Poaceae</taxon>
        <taxon>BOP clade</taxon>
        <taxon>Pooideae</taxon>
        <taxon>Poodae</taxon>
        <taxon>Poeae</taxon>
        <taxon>Poeae Chloroplast Group 2 (Poeae type)</taxon>
        <taxon>Loliodinae</taxon>
        <taxon>Loliinae</taxon>
        <taxon>Lolium</taxon>
    </lineage>
</organism>
<keyword evidence="6" id="KW-1185">Reference proteome</keyword>
<evidence type="ECO:0000256" key="2">
    <source>
        <dbReference type="ARBA" id="ARBA00010846"/>
    </source>
</evidence>
<dbReference type="InterPro" id="IPR008974">
    <property type="entry name" value="TRAF-like"/>
</dbReference>
<evidence type="ECO:0000259" key="3">
    <source>
        <dbReference type="PROSITE" id="PS50097"/>
    </source>
</evidence>
<reference evidence="5" key="1">
    <citation type="submission" date="2023-07" db="EMBL/GenBank/DDBJ databases">
        <title>A chromosome-level genome assembly of Lolium multiflorum.</title>
        <authorList>
            <person name="Chen Y."/>
            <person name="Copetti D."/>
            <person name="Kolliker R."/>
            <person name="Studer B."/>
        </authorList>
    </citation>
    <scope>NUCLEOTIDE SEQUENCE</scope>
    <source>
        <strain evidence="5">02402/16</strain>
        <tissue evidence="5">Leaf</tissue>
    </source>
</reference>